<protein>
    <submittedName>
        <fullName evidence="2">Uncharacterized protein</fullName>
    </submittedName>
</protein>
<organism evidence="2 3">
    <name type="scientific">Halteria grandinella</name>
    <dbReference type="NCBI Taxonomy" id="5974"/>
    <lineage>
        <taxon>Eukaryota</taxon>
        <taxon>Sar</taxon>
        <taxon>Alveolata</taxon>
        <taxon>Ciliophora</taxon>
        <taxon>Intramacronucleata</taxon>
        <taxon>Spirotrichea</taxon>
        <taxon>Stichotrichia</taxon>
        <taxon>Sporadotrichida</taxon>
        <taxon>Halteriidae</taxon>
        <taxon>Halteria</taxon>
    </lineage>
</organism>
<reference evidence="2" key="1">
    <citation type="submission" date="2019-06" db="EMBL/GenBank/DDBJ databases">
        <authorList>
            <person name="Zheng W."/>
        </authorList>
    </citation>
    <scope>NUCLEOTIDE SEQUENCE</scope>
    <source>
        <strain evidence="2">QDHG01</strain>
    </source>
</reference>
<name>A0A8J8T8H8_HALGN</name>
<feature type="compositionally biased region" description="Basic residues" evidence="1">
    <location>
        <begin position="38"/>
        <end position="48"/>
    </location>
</feature>
<keyword evidence="3" id="KW-1185">Reference proteome</keyword>
<dbReference type="Proteomes" id="UP000785679">
    <property type="component" value="Unassembled WGS sequence"/>
</dbReference>
<evidence type="ECO:0000313" key="2">
    <source>
        <dbReference type="EMBL" id="TNV85218.1"/>
    </source>
</evidence>
<evidence type="ECO:0000313" key="3">
    <source>
        <dbReference type="Proteomes" id="UP000785679"/>
    </source>
</evidence>
<feature type="compositionally biased region" description="Basic and acidic residues" evidence="1">
    <location>
        <begin position="49"/>
        <end position="58"/>
    </location>
</feature>
<dbReference type="EMBL" id="RRYP01002026">
    <property type="protein sequence ID" value="TNV85218.1"/>
    <property type="molecule type" value="Genomic_DNA"/>
</dbReference>
<sequence>MVESIDSNIIIYQMERDRKRKHHRSSSSSSSSSDDSRRRRKHARKSRSRSREDARSSDRGYIGKQVADMAHQPTRGGMMSGGTERAAGGTTIGIQIGDWEGISTH</sequence>
<feature type="compositionally biased region" description="Low complexity" evidence="1">
    <location>
        <begin position="88"/>
        <end position="97"/>
    </location>
</feature>
<proteinExistence type="predicted"/>
<dbReference type="AlphaFoldDB" id="A0A8J8T8H8"/>
<evidence type="ECO:0000256" key="1">
    <source>
        <dbReference type="SAM" id="MobiDB-lite"/>
    </source>
</evidence>
<comment type="caution">
    <text evidence="2">The sequence shown here is derived from an EMBL/GenBank/DDBJ whole genome shotgun (WGS) entry which is preliminary data.</text>
</comment>
<feature type="region of interest" description="Disordered" evidence="1">
    <location>
        <begin position="1"/>
        <end position="105"/>
    </location>
</feature>
<accession>A0A8J8T8H8</accession>
<gene>
    <name evidence="2" type="ORF">FGO68_gene11710</name>
</gene>